<dbReference type="Proteomes" id="UP000008467">
    <property type="component" value="Chromosome"/>
</dbReference>
<keyword evidence="3" id="KW-1185">Reference proteome</keyword>
<evidence type="ECO:0000313" key="3">
    <source>
        <dbReference type="Proteomes" id="UP000008467"/>
    </source>
</evidence>
<reference evidence="2 3" key="1">
    <citation type="journal article" date="2011" name="J. Bacteriol.">
        <title>Complete genome sequence of the cellulose-degrading bacterium Cellulosilyticum lentocellum.</title>
        <authorList>
            <consortium name="US DOE Joint Genome Institute"/>
            <person name="Miller D.A."/>
            <person name="Suen G."/>
            <person name="Bruce D."/>
            <person name="Copeland A."/>
            <person name="Cheng J.F."/>
            <person name="Detter C."/>
            <person name="Goodwin L.A."/>
            <person name="Han C.S."/>
            <person name="Hauser L.J."/>
            <person name="Land M.L."/>
            <person name="Lapidus A."/>
            <person name="Lucas S."/>
            <person name="Meincke L."/>
            <person name="Pitluck S."/>
            <person name="Tapia R."/>
            <person name="Teshima H."/>
            <person name="Woyke T."/>
            <person name="Fox B.G."/>
            <person name="Angert E.R."/>
            <person name="Currie C.R."/>
        </authorList>
    </citation>
    <scope>NUCLEOTIDE SEQUENCE [LARGE SCALE GENOMIC DNA]</scope>
    <source>
        <strain evidence="3">ATCC 49066 / DSM 5427 / NCIMB 11756 / RHM5</strain>
    </source>
</reference>
<dbReference type="STRING" id="642492.Clole_2789"/>
<evidence type="ECO:0000256" key="1">
    <source>
        <dbReference type="SAM" id="Coils"/>
    </source>
</evidence>
<evidence type="ECO:0000313" key="2">
    <source>
        <dbReference type="EMBL" id="ADZ84488.1"/>
    </source>
</evidence>
<dbReference type="Gene3D" id="3.40.50.300">
    <property type="entry name" value="P-loop containing nucleotide triphosphate hydrolases"/>
    <property type="match status" value="1"/>
</dbReference>
<protein>
    <recommendedName>
        <fullName evidence="4">Rad50/SbcC-type AAA domain-containing protein</fullName>
    </recommendedName>
</protein>
<dbReference type="RefSeq" id="WP_013657769.1">
    <property type="nucleotide sequence ID" value="NC_015275.1"/>
</dbReference>
<evidence type="ECO:0008006" key="4">
    <source>
        <dbReference type="Google" id="ProtNLM"/>
    </source>
</evidence>
<proteinExistence type="predicted"/>
<dbReference type="HOGENOM" id="CLU_473056_0_0_9"/>
<keyword evidence="1" id="KW-0175">Coiled coil</keyword>
<accession>F2JK73</accession>
<sequence length="540" mass="61908">MKIKRLAIKNYVGVKELEWSPKAGVNVLKGVKASGKTSILEAIETAFTNLKRRSEVVRHGEDEATLYVETDEGLEIDRRIRTEKSDYMKLRQEGKAINSTESELRKLISGDIFRPLDFVNMSIKEQTAIILNMIEIDWSVDDIIQWFGDEPDGINFDKHILQVLKDIEVKYYKEREEVNRQIMTLKVQCESIKKELPGNYDGEEWREKNIQEYYNKISEAQSINNLIDKAKALQEGIENKIAAINADADSQKSRINLKYKEEEADLKDVIDLAKKKIVDASNYIASAEQRKENERFKLDEAKKQEIADIEEKYNAMFNQISSEVDAEVEEKKSLIEIQNNKISVNESKIEGLSDKKEIEIKAVDEQTVQRIETEKTRVGNAAEYLAENTVIDIEPLQEEADKVAEMQSYLREWDRLQDIINGSLREKQEYSDSLTQKIKVAREKPSDLLKTHALPIEGISVDEKGNIRIGGTLLDGLSDGEKLEVAFKVALQRMGELRVMCIDGFEKLNESEQEKVTKICEENDIQAFVTVVAEKELEVM</sequence>
<name>F2JK73_CELLD</name>
<dbReference type="InterPro" id="IPR027417">
    <property type="entry name" value="P-loop_NTPase"/>
</dbReference>
<gene>
    <name evidence="2" type="ordered locus">Clole_2789</name>
</gene>
<dbReference type="SUPFAM" id="SSF52540">
    <property type="entry name" value="P-loop containing nucleoside triphosphate hydrolases"/>
    <property type="match status" value="1"/>
</dbReference>
<feature type="coiled-coil region" evidence="1">
    <location>
        <begin position="227"/>
        <end position="304"/>
    </location>
</feature>
<dbReference type="eggNOG" id="COG0497">
    <property type="taxonomic scope" value="Bacteria"/>
</dbReference>
<dbReference type="AlphaFoldDB" id="F2JK73"/>
<dbReference type="KEGG" id="cle:Clole_2789"/>
<dbReference type="EMBL" id="CP002582">
    <property type="protein sequence ID" value="ADZ84488.1"/>
    <property type="molecule type" value="Genomic_DNA"/>
</dbReference>
<organism evidence="2 3">
    <name type="scientific">Cellulosilyticum lentocellum (strain ATCC 49066 / DSM 5427 / NCIMB 11756 / RHM5)</name>
    <name type="common">Clostridium lentocellum</name>
    <dbReference type="NCBI Taxonomy" id="642492"/>
    <lineage>
        <taxon>Bacteria</taxon>
        <taxon>Bacillati</taxon>
        <taxon>Bacillota</taxon>
        <taxon>Clostridia</taxon>
        <taxon>Lachnospirales</taxon>
        <taxon>Cellulosilyticaceae</taxon>
        <taxon>Cellulosilyticum</taxon>
    </lineage>
</organism>